<proteinExistence type="predicted"/>
<gene>
    <name evidence="1" type="ORF">EVAR_4007_1</name>
</gene>
<dbReference type="Proteomes" id="UP000299102">
    <property type="component" value="Unassembled WGS sequence"/>
</dbReference>
<organism evidence="1 2">
    <name type="scientific">Eumeta variegata</name>
    <name type="common">Bagworm moth</name>
    <name type="synonym">Eumeta japonica</name>
    <dbReference type="NCBI Taxonomy" id="151549"/>
    <lineage>
        <taxon>Eukaryota</taxon>
        <taxon>Metazoa</taxon>
        <taxon>Ecdysozoa</taxon>
        <taxon>Arthropoda</taxon>
        <taxon>Hexapoda</taxon>
        <taxon>Insecta</taxon>
        <taxon>Pterygota</taxon>
        <taxon>Neoptera</taxon>
        <taxon>Endopterygota</taxon>
        <taxon>Lepidoptera</taxon>
        <taxon>Glossata</taxon>
        <taxon>Ditrysia</taxon>
        <taxon>Tineoidea</taxon>
        <taxon>Psychidae</taxon>
        <taxon>Oiketicinae</taxon>
        <taxon>Eumeta</taxon>
    </lineage>
</organism>
<dbReference type="EMBL" id="BGZK01000034">
    <property type="protein sequence ID" value="GBP09117.1"/>
    <property type="molecule type" value="Genomic_DNA"/>
</dbReference>
<evidence type="ECO:0000313" key="2">
    <source>
        <dbReference type="Proteomes" id="UP000299102"/>
    </source>
</evidence>
<name>A0A4C1T6P7_EUMVA</name>
<dbReference type="AlphaFoldDB" id="A0A4C1T6P7"/>
<sequence>MLWLLDGSTKVSRLGRELEFQWPTPPSITIFPLYHPTSLCIRYTIPILEVSNALVTTLKVVPLPFYGASLPDVYPPMNHGLDYNLPPPIPVPHSSVSQPLNPFPIPTNVPPPNMATYSTVPPPPIDSAQALKGDIALDDKVLDDIVLEDLVQDDIVLDDIVLDDTVLYDLVQDDIVLNKIALEDLLQIEGIVQEGDTPLEGDIHLNAIIVIVRLDMRSLDIVDALVLFKTALLLRSLFDLIVVLQLNCLIVKKYFENTAYNKLHSADPTKYREETSNHGYLVLQMMLMHGPAYLMICYA</sequence>
<accession>A0A4C1T6P7</accession>
<comment type="caution">
    <text evidence="1">The sequence shown here is derived from an EMBL/GenBank/DDBJ whole genome shotgun (WGS) entry which is preliminary data.</text>
</comment>
<protein>
    <submittedName>
        <fullName evidence="1">Uncharacterized protein</fullName>
    </submittedName>
</protein>
<evidence type="ECO:0000313" key="1">
    <source>
        <dbReference type="EMBL" id="GBP09117.1"/>
    </source>
</evidence>
<reference evidence="1 2" key="1">
    <citation type="journal article" date="2019" name="Commun. Biol.">
        <title>The bagworm genome reveals a unique fibroin gene that provides high tensile strength.</title>
        <authorList>
            <person name="Kono N."/>
            <person name="Nakamura H."/>
            <person name="Ohtoshi R."/>
            <person name="Tomita M."/>
            <person name="Numata K."/>
            <person name="Arakawa K."/>
        </authorList>
    </citation>
    <scope>NUCLEOTIDE SEQUENCE [LARGE SCALE GENOMIC DNA]</scope>
</reference>
<keyword evidence="2" id="KW-1185">Reference proteome</keyword>